<dbReference type="AlphaFoldDB" id="A0A7Y6NSK4"/>
<dbReference type="RefSeq" id="WP_176071423.1">
    <property type="nucleotide sequence ID" value="NZ_JABWMJ010000014.1"/>
</dbReference>
<accession>A0A7Y6NSK4</accession>
<dbReference type="Proteomes" id="UP000529637">
    <property type="component" value="Unassembled WGS sequence"/>
</dbReference>
<keyword evidence="2" id="KW-1185">Reference proteome</keyword>
<protein>
    <submittedName>
        <fullName evidence="1">Uncharacterized protein</fullName>
    </submittedName>
</protein>
<evidence type="ECO:0000313" key="1">
    <source>
        <dbReference type="EMBL" id="NUZ08561.1"/>
    </source>
</evidence>
<reference evidence="1 2" key="1">
    <citation type="submission" date="2020-06" db="EMBL/GenBank/DDBJ databases">
        <title>Schlegella sp. ID0723 isolated from air conditioner.</title>
        <authorList>
            <person name="Kim D.Y."/>
            <person name="Kim D.-U."/>
        </authorList>
    </citation>
    <scope>NUCLEOTIDE SEQUENCE [LARGE SCALE GENOMIC DNA]</scope>
    <source>
        <strain evidence="1 2">ID0723</strain>
    </source>
</reference>
<organism evidence="1 2">
    <name type="scientific">Piscinibacter koreensis</name>
    <dbReference type="NCBI Taxonomy" id="2742824"/>
    <lineage>
        <taxon>Bacteria</taxon>
        <taxon>Pseudomonadati</taxon>
        <taxon>Pseudomonadota</taxon>
        <taxon>Betaproteobacteria</taxon>
        <taxon>Burkholderiales</taxon>
        <taxon>Sphaerotilaceae</taxon>
        <taxon>Piscinibacter</taxon>
    </lineage>
</organism>
<name>A0A7Y6NSK4_9BURK</name>
<sequence>MVSTTAASLRALETARQCAMLGARHRTISFITQLTPGYISRAVYCKQYPPPIGRPKYSEDFLFKTTRRLQAEASLLAAHYRRLTGDGFRPADALITAYRHHRTTHPASELHFDQAFFMVSRLDGIWAANKSVLSFVECHSCHSTYLAAHGMAQRENCPACRTDWQAPSRRRNATKLLRGPTPALPAPAKAEQHEPWQLDLDIAHVRLLRRLEELGAGHRVRAVLAEKHWATLFRASRGRRTVTSAHLTRPMSLTHWSAKTEVTHRVQYAVFAAHFRRLVQLDLTLVEAMCAAVEEMRKVCHGYPKPVAFDRCFEVAALLDALWGVPTRQFELVRCPECDSHHLVSKLEARPMGCPFCMLIKRHRVLLPAPTNTRASAEVT</sequence>
<gene>
    <name evidence="1" type="ORF">HQN59_22690</name>
</gene>
<dbReference type="SUPFAM" id="SSF160930">
    <property type="entry name" value="FlhC-like"/>
    <property type="match status" value="2"/>
</dbReference>
<comment type="caution">
    <text evidence="1">The sequence shown here is derived from an EMBL/GenBank/DDBJ whole genome shotgun (WGS) entry which is preliminary data.</text>
</comment>
<proteinExistence type="predicted"/>
<evidence type="ECO:0000313" key="2">
    <source>
        <dbReference type="Proteomes" id="UP000529637"/>
    </source>
</evidence>
<dbReference type="EMBL" id="JABWMJ010000014">
    <property type="protein sequence ID" value="NUZ08561.1"/>
    <property type="molecule type" value="Genomic_DNA"/>
</dbReference>